<organism evidence="1">
    <name type="scientific">Salmonella enteritidis</name>
    <dbReference type="NCBI Taxonomy" id="149539"/>
    <lineage>
        <taxon>Bacteria</taxon>
        <taxon>Pseudomonadati</taxon>
        <taxon>Pseudomonadota</taxon>
        <taxon>Gammaproteobacteria</taxon>
        <taxon>Enterobacterales</taxon>
        <taxon>Enterobacteriaceae</taxon>
        <taxon>Salmonella</taxon>
    </lineage>
</organism>
<comment type="caution">
    <text evidence="1">The sequence shown here is derived from an EMBL/GenBank/DDBJ whole genome shotgun (WGS) entry which is preliminary data.</text>
</comment>
<evidence type="ECO:0000313" key="1">
    <source>
        <dbReference type="EMBL" id="EDB4589193.1"/>
    </source>
</evidence>
<reference evidence="1" key="1">
    <citation type="submission" date="2018-07" db="EMBL/GenBank/DDBJ databases">
        <authorList>
            <consortium name="GenomeTrakr network: Whole genome sequencing for foodborne pathogen traceback"/>
        </authorList>
    </citation>
    <scope>NUCLEOTIDE SEQUENCE</scope>
    <source>
        <strain evidence="1">E2016005761</strain>
    </source>
</reference>
<proteinExistence type="predicted"/>
<gene>
    <name evidence="1" type="ORF">A7H28_22345</name>
</gene>
<dbReference type="EMBL" id="AALNOF010000013">
    <property type="protein sequence ID" value="EDB4589193.1"/>
    <property type="molecule type" value="Genomic_DNA"/>
</dbReference>
<dbReference type="AlphaFoldDB" id="A0A627AK95"/>
<sequence length="88" mass="9881">MKKKEKIDFLNAINAGHSGFIAGNPAHALDDKTMNAIIHNYEATIVLGKAGNCKETPFIKYCSMTMPERISIEEIDEIKFIKNPSEQR</sequence>
<protein>
    <submittedName>
        <fullName evidence="1">Uncharacterized protein</fullName>
    </submittedName>
</protein>
<name>A0A627AK95_SALEN</name>
<accession>A0A627AK95</accession>